<dbReference type="Pfam" id="PF10317">
    <property type="entry name" value="7TM_GPCR_Srd"/>
    <property type="match status" value="1"/>
</dbReference>
<dbReference type="SUPFAM" id="SSF81321">
    <property type="entry name" value="Family A G protein-coupled receptor-like"/>
    <property type="match status" value="1"/>
</dbReference>
<dbReference type="PANTHER" id="PTHR22945:SF40">
    <property type="entry name" value="SERPENTINE RECEPTOR, CLASS D (DELTA)-RELATED"/>
    <property type="match status" value="1"/>
</dbReference>
<keyword evidence="8" id="KW-1185">Reference proteome</keyword>
<feature type="transmembrane region" description="Helical" evidence="6">
    <location>
        <begin position="7"/>
        <end position="31"/>
    </location>
</feature>
<reference evidence="7 8" key="2">
    <citation type="submission" date="2018-11" db="EMBL/GenBank/DDBJ databases">
        <authorList>
            <consortium name="Pathogen Informatics"/>
        </authorList>
    </citation>
    <scope>NUCLEOTIDE SEQUENCE [LARGE SCALE GENOMIC DNA]</scope>
    <source>
        <strain evidence="7 8">MHpl1</strain>
    </source>
</reference>
<dbReference type="AlphaFoldDB" id="A0A0N4XAL0"/>
<evidence type="ECO:0000256" key="1">
    <source>
        <dbReference type="ARBA" id="ARBA00004141"/>
    </source>
</evidence>
<evidence type="ECO:0000256" key="4">
    <source>
        <dbReference type="ARBA" id="ARBA00022989"/>
    </source>
</evidence>
<comment type="similarity">
    <text evidence="2">Belongs to the nematode receptor-like protein srd family.</text>
</comment>
<feature type="transmembrane region" description="Helical" evidence="6">
    <location>
        <begin position="165"/>
        <end position="189"/>
    </location>
</feature>
<dbReference type="InterPro" id="IPR019421">
    <property type="entry name" value="7TM_GPCR_serpentine_rcpt_Srd"/>
</dbReference>
<accession>A0A0N4XAL0</accession>
<protein>
    <submittedName>
        <fullName evidence="9">G_PROTEIN_RECEP_F1_2 domain-containing protein</fullName>
    </submittedName>
</protein>
<gene>
    <name evidence="7" type="ORF">HPLM_LOCUS21394</name>
</gene>
<dbReference type="OMA" id="IEFSIFT"/>
<keyword evidence="3 6" id="KW-0812">Transmembrane</keyword>
<dbReference type="Proteomes" id="UP000268014">
    <property type="component" value="Unassembled WGS sequence"/>
</dbReference>
<evidence type="ECO:0000256" key="6">
    <source>
        <dbReference type="SAM" id="Phobius"/>
    </source>
</evidence>
<dbReference type="EMBL" id="UZAF01023362">
    <property type="protein sequence ID" value="VDO89678.1"/>
    <property type="molecule type" value="Genomic_DNA"/>
</dbReference>
<name>A0A0N4XAL0_HAEPC</name>
<proteinExistence type="inferred from homology"/>
<organism evidence="9">
    <name type="scientific">Haemonchus placei</name>
    <name type="common">Barber's pole worm</name>
    <dbReference type="NCBI Taxonomy" id="6290"/>
    <lineage>
        <taxon>Eukaryota</taxon>
        <taxon>Metazoa</taxon>
        <taxon>Ecdysozoa</taxon>
        <taxon>Nematoda</taxon>
        <taxon>Chromadorea</taxon>
        <taxon>Rhabditida</taxon>
        <taxon>Rhabditina</taxon>
        <taxon>Rhabditomorpha</taxon>
        <taxon>Strongyloidea</taxon>
        <taxon>Trichostrongylidae</taxon>
        <taxon>Haemonchus</taxon>
    </lineage>
</organism>
<feature type="transmembrane region" description="Helical" evidence="6">
    <location>
        <begin position="37"/>
        <end position="54"/>
    </location>
</feature>
<evidence type="ECO:0000313" key="9">
    <source>
        <dbReference type="WBParaSite" id="HPLM_0002140501-mRNA-1"/>
    </source>
</evidence>
<reference evidence="9" key="1">
    <citation type="submission" date="2017-02" db="UniProtKB">
        <authorList>
            <consortium name="WormBaseParasite"/>
        </authorList>
    </citation>
    <scope>IDENTIFICATION</scope>
</reference>
<dbReference type="OrthoDB" id="5859769at2759"/>
<dbReference type="InterPro" id="IPR050920">
    <property type="entry name" value="Nematode_rcpt-like_delta"/>
</dbReference>
<dbReference type="STRING" id="6290.A0A0N4XAL0"/>
<comment type="subcellular location">
    <subcellularLocation>
        <location evidence="1">Membrane</location>
        <topology evidence="1">Multi-pass membrane protein</topology>
    </subcellularLocation>
</comment>
<evidence type="ECO:0000313" key="7">
    <source>
        <dbReference type="EMBL" id="VDO89678.1"/>
    </source>
</evidence>
<evidence type="ECO:0000256" key="3">
    <source>
        <dbReference type="ARBA" id="ARBA00022692"/>
    </source>
</evidence>
<feature type="transmembrane region" description="Helical" evidence="6">
    <location>
        <begin position="118"/>
        <end position="139"/>
    </location>
</feature>
<feature type="transmembrane region" description="Helical" evidence="6">
    <location>
        <begin position="201"/>
        <end position="222"/>
    </location>
</feature>
<dbReference type="WBParaSite" id="HPLM_0002140501-mRNA-1">
    <property type="protein sequence ID" value="HPLM_0002140501-mRNA-1"/>
    <property type="gene ID" value="HPLM_0002140501"/>
</dbReference>
<dbReference type="PANTHER" id="PTHR22945">
    <property type="entry name" value="SERPENTINE RECEPTOR, CLASS D DELTA"/>
    <property type="match status" value="1"/>
</dbReference>
<keyword evidence="4 6" id="KW-1133">Transmembrane helix</keyword>
<evidence type="ECO:0000256" key="5">
    <source>
        <dbReference type="ARBA" id="ARBA00023136"/>
    </source>
</evidence>
<dbReference type="GO" id="GO:0016020">
    <property type="term" value="C:membrane"/>
    <property type="evidence" value="ECO:0007669"/>
    <property type="project" value="UniProtKB-SubCell"/>
</dbReference>
<evidence type="ECO:0000313" key="8">
    <source>
        <dbReference type="Proteomes" id="UP000268014"/>
    </source>
</evidence>
<keyword evidence="5 6" id="KW-0472">Membrane</keyword>
<evidence type="ECO:0000256" key="2">
    <source>
        <dbReference type="ARBA" id="ARBA00009166"/>
    </source>
</evidence>
<feature type="transmembrane region" description="Helical" evidence="6">
    <location>
        <begin position="61"/>
        <end position="79"/>
    </location>
</feature>
<sequence length="262" mass="29848">MASGLSIYFVSYGPCTAIGSLACFIGFGFMLHCFGHGFWILLYSFAYRYFVLFHPQPRRRTILLTCALLYIPSFSYFIVHCTSGSDEAELKAGLEEKFGFYTRNECVSGNLDCYEWRTLIACLYVNCLSTPIYIVVLILRKLTILKLKSFQTTMSGSTRQLHSQLLTVLTIQACLPLTLILGTVGYLVAQMDIYHHPLVEYCTSFLSVPIPAANSLVSLYFIGPYRNWIRKRLLKYNVINATRLPTNTITTIQSNRRLTFLK</sequence>